<evidence type="ECO:0000313" key="1">
    <source>
        <dbReference type="EMBL" id="JAC64995.1"/>
    </source>
</evidence>
<accession>A0A061R2R7</accession>
<sequence length="52" mass="5706">HPSLRHSPLSETKTFMSASSCSTPNVAAPSQEFQTAPCRSDLRDMILPWAFA</sequence>
<gene>
    <name evidence="1" type="ORF">TSPGSL018_17075</name>
</gene>
<dbReference type="AlphaFoldDB" id="A0A061R2R7"/>
<protein>
    <submittedName>
        <fullName evidence="1">Uncharacterized protein</fullName>
    </submittedName>
</protein>
<feature type="non-terminal residue" evidence="1">
    <location>
        <position position="1"/>
    </location>
</feature>
<organism evidence="1">
    <name type="scientific">Tetraselmis sp. GSL018</name>
    <dbReference type="NCBI Taxonomy" id="582737"/>
    <lineage>
        <taxon>Eukaryota</taxon>
        <taxon>Viridiplantae</taxon>
        <taxon>Chlorophyta</taxon>
        <taxon>core chlorophytes</taxon>
        <taxon>Chlorodendrophyceae</taxon>
        <taxon>Chlorodendrales</taxon>
        <taxon>Chlorodendraceae</taxon>
        <taxon>Tetraselmis</taxon>
    </lineage>
</organism>
<dbReference type="EMBL" id="GBEZ01021787">
    <property type="protein sequence ID" value="JAC64995.1"/>
    <property type="molecule type" value="Transcribed_RNA"/>
</dbReference>
<proteinExistence type="predicted"/>
<reference evidence="1" key="1">
    <citation type="submission" date="2014-05" db="EMBL/GenBank/DDBJ databases">
        <title>The transcriptome of the halophilic microalga Tetraselmis sp. GSL018 isolated from the Great Salt Lake, Utah.</title>
        <authorList>
            <person name="Jinkerson R.E."/>
            <person name="D'Adamo S."/>
            <person name="Posewitz M.C."/>
        </authorList>
    </citation>
    <scope>NUCLEOTIDE SEQUENCE</scope>
    <source>
        <strain evidence="1">GSL018</strain>
    </source>
</reference>
<name>A0A061R2R7_9CHLO</name>